<organism evidence="4 5">
    <name type="scientific">Pedobacter chinensis</name>
    <dbReference type="NCBI Taxonomy" id="2282421"/>
    <lineage>
        <taxon>Bacteria</taxon>
        <taxon>Pseudomonadati</taxon>
        <taxon>Bacteroidota</taxon>
        <taxon>Sphingobacteriia</taxon>
        <taxon>Sphingobacteriales</taxon>
        <taxon>Sphingobacteriaceae</taxon>
        <taxon>Pedobacter</taxon>
    </lineage>
</organism>
<keyword evidence="1" id="KW-0812">Transmembrane</keyword>
<gene>
    <name evidence="4" type="ORF">DU508_05360</name>
</gene>
<feature type="chain" id="PRO_5016597281" evidence="2">
    <location>
        <begin position="20"/>
        <end position="556"/>
    </location>
</feature>
<keyword evidence="2" id="KW-0732">Signal</keyword>
<evidence type="ECO:0000259" key="3">
    <source>
        <dbReference type="Pfam" id="PF19904"/>
    </source>
</evidence>
<evidence type="ECO:0000256" key="1">
    <source>
        <dbReference type="SAM" id="Phobius"/>
    </source>
</evidence>
<comment type="caution">
    <text evidence="4">The sequence shown here is derived from an EMBL/GenBank/DDBJ whole genome shotgun (WGS) entry which is preliminary data.</text>
</comment>
<keyword evidence="1" id="KW-0472">Membrane</keyword>
<dbReference type="Pfam" id="PF19904">
    <property type="entry name" value="DUF6377"/>
    <property type="match status" value="1"/>
</dbReference>
<dbReference type="Proteomes" id="UP000253961">
    <property type="component" value="Unassembled WGS sequence"/>
</dbReference>
<accession>A0A369Q1I1</accession>
<dbReference type="InterPro" id="IPR011990">
    <property type="entry name" value="TPR-like_helical_dom_sf"/>
</dbReference>
<evidence type="ECO:0000256" key="2">
    <source>
        <dbReference type="SAM" id="SignalP"/>
    </source>
</evidence>
<dbReference type="Gene3D" id="1.25.40.10">
    <property type="entry name" value="Tetratricopeptide repeat domain"/>
    <property type="match status" value="1"/>
</dbReference>
<proteinExistence type="predicted"/>
<evidence type="ECO:0000313" key="5">
    <source>
        <dbReference type="Proteomes" id="UP000253961"/>
    </source>
</evidence>
<feature type="signal peptide" evidence="2">
    <location>
        <begin position="1"/>
        <end position="19"/>
    </location>
</feature>
<feature type="domain" description="DUF6377" evidence="3">
    <location>
        <begin position="253"/>
        <end position="513"/>
    </location>
</feature>
<sequence length="556" mass="64682">MKFLPFIFLFILVSISAFADVDSLQKVLNGKLSNRGIYDQKKVQYIEKIRGDLYQSYSSLQKRYENYDRLFNAYKSYIHDSAYVYCKKLNESARLLNDQKKIHISKIKMGFVLISAGMFKEGLDTLKLVDVSKLEDRSKYEYLFLQARSHFDLADYDKISDYYGKYNLIGLNYCDSIIKWAKPHSYEYLSALGLKSIRQQEYLKASNVYEQILHLKQSYQDSAVNLSCLSFTYFELKKTQLGLENLIKAAIIDNTHSTKEGVALTNLANYLYQQGDIKTAFNYINYAIDDANFYGARHREAQISNIMPIIQSEKVNGIEKQKNLLTIYASTITLLVVIVFVFAFITLKQLKKLRIADRLIIEKNADLNFANDSLKIVNSELDKSNKSLSRINTKLDEANLIKDEYIGYFFNIHSSYIEKIDKLKRSIEKNIKSGDYNEISLILKKLNTDLERENLSHSFDKVFLNLFPNFVSDFNALFIEDYQIELPAEHLLNTELRIFALIRLGIDENETIAKILNYSVNTIYTYKTKVKNRSFVPNDEFEDKIMQIRAVKELLE</sequence>
<evidence type="ECO:0000313" key="4">
    <source>
        <dbReference type="EMBL" id="RDC58362.1"/>
    </source>
</evidence>
<keyword evidence="5" id="KW-1185">Reference proteome</keyword>
<protein>
    <submittedName>
        <fullName evidence="4">Tetratricopeptide repeat protein</fullName>
    </submittedName>
</protein>
<dbReference type="InterPro" id="IPR045957">
    <property type="entry name" value="DUF6377"/>
</dbReference>
<keyword evidence="1" id="KW-1133">Transmembrane helix</keyword>
<reference evidence="4 5" key="1">
    <citation type="submission" date="2018-07" db="EMBL/GenBank/DDBJ databases">
        <title>Pedobacter sp. nov., isolated from soil.</title>
        <authorList>
            <person name="Zhou L.Y."/>
            <person name="Du Z.J."/>
        </authorList>
    </citation>
    <scope>NUCLEOTIDE SEQUENCE [LARGE SCALE GENOMIC DNA]</scope>
    <source>
        <strain evidence="4 5">JDX94</strain>
    </source>
</reference>
<dbReference type="SUPFAM" id="SSF48452">
    <property type="entry name" value="TPR-like"/>
    <property type="match status" value="1"/>
</dbReference>
<name>A0A369Q1I1_9SPHI</name>
<dbReference type="EMBL" id="QPKV01000002">
    <property type="protein sequence ID" value="RDC58362.1"/>
    <property type="molecule type" value="Genomic_DNA"/>
</dbReference>
<dbReference type="AlphaFoldDB" id="A0A369Q1I1"/>
<feature type="transmembrane region" description="Helical" evidence="1">
    <location>
        <begin position="325"/>
        <end position="347"/>
    </location>
</feature>